<evidence type="ECO:0000313" key="3">
    <source>
        <dbReference type="EMBL" id="KPL75020.1"/>
    </source>
</evidence>
<dbReference type="AlphaFoldDB" id="A0A0P6Y0K9"/>
<evidence type="ECO:0000256" key="1">
    <source>
        <dbReference type="ARBA" id="ARBA00023002"/>
    </source>
</evidence>
<sequence length="348" mass="38578">MATQAAPKTPVNLAGLSRADYKGHNSTLCAGCGHNSISNQIIAALYELNVVPENVVKFSGIGCSSKSPTYFLNRSFGFNGLHGRMPSLALGALFADHTLKGIGISGDGDTASIGMGQFKHVMRRNLPMVYVVENNGVYGLTKGQFSATAEVGLELKRQGVNKYFPVDICMEALVSRASFVARSFAGDPKQVKEIFKAAFSHRGIAVIDIISPCVTFHNKEDSFHSYTWGKEHEMALHDITYVPARDEITIEDFEEGSTREVTLHDGATIVLKKLERDYDPTNIFEALRVLYEAEQNNWLLTGILYVNPDAPTIFDMYNLPDTPLNRLPAEKLRPSRETFDQIMEQMKF</sequence>
<dbReference type="OrthoDB" id="9775140at2"/>
<proteinExistence type="predicted"/>
<feature type="domain" description="Thiamine pyrophosphate enzyme TPP-binding" evidence="2">
    <location>
        <begin position="61"/>
        <end position="209"/>
    </location>
</feature>
<dbReference type="RefSeq" id="WP_061916190.1">
    <property type="nucleotide sequence ID" value="NZ_DF967971.1"/>
</dbReference>
<keyword evidence="4" id="KW-1185">Reference proteome</keyword>
<comment type="caution">
    <text evidence="3">The sequence shown here is derived from an EMBL/GenBank/DDBJ whole genome shotgun (WGS) entry which is preliminary data.</text>
</comment>
<dbReference type="InterPro" id="IPR011766">
    <property type="entry name" value="TPP_enzyme_TPP-bd"/>
</dbReference>
<protein>
    <submittedName>
        <fullName evidence="3">2-oxoglutarate ferredoxin oxidoreductase subunit beta</fullName>
    </submittedName>
</protein>
<dbReference type="SUPFAM" id="SSF52518">
    <property type="entry name" value="Thiamin diphosphate-binding fold (THDP-binding)"/>
    <property type="match status" value="1"/>
</dbReference>
<dbReference type="PATRIC" id="fig|360411.5.peg.2821"/>
<evidence type="ECO:0000313" key="4">
    <source>
        <dbReference type="Proteomes" id="UP000050514"/>
    </source>
</evidence>
<dbReference type="STRING" id="360411.AC812_11020"/>
<organism evidence="3 4">
    <name type="scientific">Bellilinea caldifistulae</name>
    <dbReference type="NCBI Taxonomy" id="360411"/>
    <lineage>
        <taxon>Bacteria</taxon>
        <taxon>Bacillati</taxon>
        <taxon>Chloroflexota</taxon>
        <taxon>Anaerolineae</taxon>
        <taxon>Anaerolineales</taxon>
        <taxon>Anaerolineaceae</taxon>
        <taxon>Bellilinea</taxon>
    </lineage>
</organism>
<dbReference type="GO" id="GO:0030976">
    <property type="term" value="F:thiamine pyrophosphate binding"/>
    <property type="evidence" value="ECO:0007669"/>
    <property type="project" value="InterPro"/>
</dbReference>
<dbReference type="EMBL" id="LGHJ01000016">
    <property type="protein sequence ID" value="KPL75020.1"/>
    <property type="molecule type" value="Genomic_DNA"/>
</dbReference>
<dbReference type="PANTHER" id="PTHR48084:SF5">
    <property type="entry name" value="BLR6744 PROTEIN"/>
    <property type="match status" value="1"/>
</dbReference>
<keyword evidence="1" id="KW-0560">Oxidoreductase</keyword>
<accession>A0A0P6Y0K9</accession>
<dbReference type="PANTHER" id="PTHR48084">
    <property type="entry name" value="2-OXOGLUTARATE OXIDOREDUCTASE SUBUNIT KORB-RELATED"/>
    <property type="match status" value="1"/>
</dbReference>
<gene>
    <name evidence="3" type="ORF">AC812_11020</name>
</gene>
<reference evidence="3 4" key="1">
    <citation type="submission" date="2015-07" db="EMBL/GenBank/DDBJ databases">
        <title>Draft genome of Bellilinea caldifistulae DSM 17877.</title>
        <authorList>
            <person name="Hemp J."/>
            <person name="Ward L.M."/>
            <person name="Pace L.A."/>
            <person name="Fischer W.W."/>
        </authorList>
    </citation>
    <scope>NUCLEOTIDE SEQUENCE [LARGE SCALE GENOMIC DNA]</scope>
    <source>
        <strain evidence="3 4">GOMI-1</strain>
    </source>
</reference>
<dbReference type="Proteomes" id="UP000050514">
    <property type="component" value="Unassembled WGS sequence"/>
</dbReference>
<dbReference type="GO" id="GO:0016625">
    <property type="term" value="F:oxidoreductase activity, acting on the aldehyde or oxo group of donors, iron-sulfur protein as acceptor"/>
    <property type="evidence" value="ECO:0007669"/>
    <property type="project" value="UniProtKB-ARBA"/>
</dbReference>
<dbReference type="CDD" id="cd03375">
    <property type="entry name" value="TPP_OGFOR"/>
    <property type="match status" value="1"/>
</dbReference>
<evidence type="ECO:0000259" key="2">
    <source>
        <dbReference type="Pfam" id="PF02775"/>
    </source>
</evidence>
<dbReference type="Gene3D" id="3.40.50.970">
    <property type="match status" value="1"/>
</dbReference>
<dbReference type="InterPro" id="IPR051457">
    <property type="entry name" value="2-oxoacid:Fd_oxidoreductase"/>
</dbReference>
<dbReference type="Pfam" id="PF02775">
    <property type="entry name" value="TPP_enzyme_C"/>
    <property type="match status" value="1"/>
</dbReference>
<dbReference type="GO" id="GO:0045333">
    <property type="term" value="P:cellular respiration"/>
    <property type="evidence" value="ECO:0007669"/>
    <property type="project" value="UniProtKB-ARBA"/>
</dbReference>
<name>A0A0P6Y0K9_9CHLR</name>
<dbReference type="InterPro" id="IPR029061">
    <property type="entry name" value="THDP-binding"/>
</dbReference>